<evidence type="ECO:0000313" key="1">
    <source>
        <dbReference type="EMBL" id="MCD7445834.1"/>
    </source>
</evidence>
<proteinExistence type="predicted"/>
<dbReference type="EMBL" id="JACEIK010000001">
    <property type="protein sequence ID" value="MCD7445834.1"/>
    <property type="molecule type" value="Genomic_DNA"/>
</dbReference>
<comment type="caution">
    <text evidence="1">The sequence shown here is derived from an EMBL/GenBank/DDBJ whole genome shotgun (WGS) entry which is preliminary data.</text>
</comment>
<accession>A0ABS8RFU3</accession>
<evidence type="ECO:0000313" key="2">
    <source>
        <dbReference type="Proteomes" id="UP000823775"/>
    </source>
</evidence>
<reference evidence="1 2" key="1">
    <citation type="journal article" date="2021" name="BMC Genomics">
        <title>Datura genome reveals duplications of psychoactive alkaloid biosynthetic genes and high mutation rate following tissue culture.</title>
        <authorList>
            <person name="Rajewski A."/>
            <person name="Carter-House D."/>
            <person name="Stajich J."/>
            <person name="Litt A."/>
        </authorList>
    </citation>
    <scope>NUCLEOTIDE SEQUENCE [LARGE SCALE GENOMIC DNA]</scope>
    <source>
        <strain evidence="1">AR-01</strain>
    </source>
</reference>
<organism evidence="1 2">
    <name type="scientific">Datura stramonium</name>
    <name type="common">Jimsonweed</name>
    <name type="synonym">Common thornapple</name>
    <dbReference type="NCBI Taxonomy" id="4076"/>
    <lineage>
        <taxon>Eukaryota</taxon>
        <taxon>Viridiplantae</taxon>
        <taxon>Streptophyta</taxon>
        <taxon>Embryophyta</taxon>
        <taxon>Tracheophyta</taxon>
        <taxon>Spermatophyta</taxon>
        <taxon>Magnoliopsida</taxon>
        <taxon>eudicotyledons</taxon>
        <taxon>Gunneridae</taxon>
        <taxon>Pentapetalae</taxon>
        <taxon>asterids</taxon>
        <taxon>lamiids</taxon>
        <taxon>Solanales</taxon>
        <taxon>Solanaceae</taxon>
        <taxon>Solanoideae</taxon>
        <taxon>Datureae</taxon>
        <taxon>Datura</taxon>
    </lineage>
</organism>
<name>A0ABS8RFU3_DATST</name>
<keyword evidence="2" id="KW-1185">Reference proteome</keyword>
<protein>
    <submittedName>
        <fullName evidence="1">Uncharacterized protein</fullName>
    </submittedName>
</protein>
<sequence length="144" mass="15729">MAALQPLQRSHCSGNATTAAVSHLRGSVKRVGLLAVVNNSPKKEGGVGVGLRVFRVVNGRREEKREEGDLVVLGLVAGHGGERLGGREIEEGQCWSELCERRRVEGSIWVCDRSGERRGFTVIVVRGKEEGYGEDKQRVKPLLV</sequence>
<dbReference type="Proteomes" id="UP000823775">
    <property type="component" value="Unassembled WGS sequence"/>
</dbReference>
<feature type="non-terminal residue" evidence="1">
    <location>
        <position position="144"/>
    </location>
</feature>
<gene>
    <name evidence="1" type="ORF">HAX54_000073</name>
</gene>